<evidence type="ECO:0000313" key="3">
    <source>
        <dbReference type="Proteomes" id="UP001168877"/>
    </source>
</evidence>
<dbReference type="Pfam" id="PF01535">
    <property type="entry name" value="PPR"/>
    <property type="match status" value="1"/>
</dbReference>
<dbReference type="PANTHER" id="PTHR47926:SF500">
    <property type="entry name" value="REPEAT-CONTAINING PROTEIN, PUTATIVE-RELATED"/>
    <property type="match status" value="1"/>
</dbReference>
<dbReference type="AlphaFoldDB" id="A0AA39SHF2"/>
<dbReference type="GO" id="GO:0009451">
    <property type="term" value="P:RNA modification"/>
    <property type="evidence" value="ECO:0007669"/>
    <property type="project" value="InterPro"/>
</dbReference>
<dbReference type="PANTHER" id="PTHR47926">
    <property type="entry name" value="PENTATRICOPEPTIDE REPEAT-CONTAINING PROTEIN"/>
    <property type="match status" value="1"/>
</dbReference>
<name>A0AA39SHF2_ACESA</name>
<dbReference type="NCBIfam" id="TIGR00756">
    <property type="entry name" value="PPR"/>
    <property type="match status" value="1"/>
</dbReference>
<accession>A0AA39SHF2</accession>
<organism evidence="2 3">
    <name type="scientific">Acer saccharum</name>
    <name type="common">Sugar maple</name>
    <dbReference type="NCBI Taxonomy" id="4024"/>
    <lineage>
        <taxon>Eukaryota</taxon>
        <taxon>Viridiplantae</taxon>
        <taxon>Streptophyta</taxon>
        <taxon>Embryophyta</taxon>
        <taxon>Tracheophyta</taxon>
        <taxon>Spermatophyta</taxon>
        <taxon>Magnoliopsida</taxon>
        <taxon>eudicotyledons</taxon>
        <taxon>Gunneridae</taxon>
        <taxon>Pentapetalae</taxon>
        <taxon>rosids</taxon>
        <taxon>malvids</taxon>
        <taxon>Sapindales</taxon>
        <taxon>Sapindaceae</taxon>
        <taxon>Hippocastanoideae</taxon>
        <taxon>Acereae</taxon>
        <taxon>Acer</taxon>
    </lineage>
</organism>
<keyword evidence="1" id="KW-0677">Repeat</keyword>
<reference evidence="2" key="2">
    <citation type="submission" date="2023-06" db="EMBL/GenBank/DDBJ databases">
        <authorList>
            <person name="Swenson N.G."/>
            <person name="Wegrzyn J.L."/>
            <person name="Mcevoy S.L."/>
        </authorList>
    </citation>
    <scope>NUCLEOTIDE SEQUENCE</scope>
    <source>
        <strain evidence="2">NS2018</strain>
        <tissue evidence="2">Leaf</tissue>
    </source>
</reference>
<dbReference type="InterPro" id="IPR002885">
    <property type="entry name" value="PPR_rpt"/>
</dbReference>
<evidence type="ECO:0000256" key="1">
    <source>
        <dbReference type="ARBA" id="ARBA00022737"/>
    </source>
</evidence>
<protein>
    <recommendedName>
        <fullName evidence="4">Pentatricopeptide repeat-containing protein</fullName>
    </recommendedName>
</protein>
<dbReference type="Proteomes" id="UP001168877">
    <property type="component" value="Unassembled WGS sequence"/>
</dbReference>
<dbReference type="GO" id="GO:0003723">
    <property type="term" value="F:RNA binding"/>
    <property type="evidence" value="ECO:0007669"/>
    <property type="project" value="InterPro"/>
</dbReference>
<dbReference type="EMBL" id="JAUESC010000380">
    <property type="protein sequence ID" value="KAK0591469.1"/>
    <property type="molecule type" value="Genomic_DNA"/>
</dbReference>
<sequence>MISAYVNNGRAYDALEIYNQMRVNAIPFDASTILNIFSSTSMIGLHDSGRSVHAELIKKPIQSNIVIQSALLTMHAKCGSNADANLVFSTMEERDVVALVL</sequence>
<dbReference type="Gene3D" id="1.25.40.10">
    <property type="entry name" value="Tetratricopeptide repeat domain"/>
    <property type="match status" value="1"/>
</dbReference>
<proteinExistence type="predicted"/>
<dbReference type="InterPro" id="IPR011990">
    <property type="entry name" value="TPR-like_helical_dom_sf"/>
</dbReference>
<evidence type="ECO:0000313" key="2">
    <source>
        <dbReference type="EMBL" id="KAK0591469.1"/>
    </source>
</evidence>
<reference evidence="2" key="1">
    <citation type="journal article" date="2022" name="Plant J.">
        <title>Strategies of tolerance reflected in two North American maple genomes.</title>
        <authorList>
            <person name="McEvoy S.L."/>
            <person name="Sezen U.U."/>
            <person name="Trouern-Trend A."/>
            <person name="McMahon S.M."/>
            <person name="Schaberg P.G."/>
            <person name="Yang J."/>
            <person name="Wegrzyn J.L."/>
            <person name="Swenson N.G."/>
        </authorList>
    </citation>
    <scope>NUCLEOTIDE SEQUENCE</scope>
    <source>
        <strain evidence="2">NS2018</strain>
    </source>
</reference>
<evidence type="ECO:0008006" key="4">
    <source>
        <dbReference type="Google" id="ProtNLM"/>
    </source>
</evidence>
<keyword evidence="3" id="KW-1185">Reference proteome</keyword>
<comment type="caution">
    <text evidence="2">The sequence shown here is derived from an EMBL/GenBank/DDBJ whole genome shotgun (WGS) entry which is preliminary data.</text>
</comment>
<gene>
    <name evidence="2" type="ORF">LWI29_002442</name>
</gene>
<dbReference type="InterPro" id="IPR046960">
    <property type="entry name" value="PPR_At4g14850-like_plant"/>
</dbReference>